<protein>
    <submittedName>
        <fullName evidence="2">Uncharacterized protein</fullName>
    </submittedName>
</protein>
<sequence length="111" mass="12093">MKLLALGALSLIASAALAQTELIEPTERDAEDFEPRAEAEQPNCDDRITKVRSANGQPELDATPASPDEAYFIAAVDQSIDGCAVMVLRQDTTDVRPLPQVEDEVKLRKLN</sequence>
<organism evidence="2 3">
    <name type="scientific">Qipengyuania aurantiaca</name>
    <dbReference type="NCBI Taxonomy" id="2867233"/>
    <lineage>
        <taxon>Bacteria</taxon>
        <taxon>Pseudomonadati</taxon>
        <taxon>Pseudomonadota</taxon>
        <taxon>Alphaproteobacteria</taxon>
        <taxon>Sphingomonadales</taxon>
        <taxon>Erythrobacteraceae</taxon>
        <taxon>Qipengyuania</taxon>
    </lineage>
</organism>
<dbReference type="RefSeq" id="WP_221425016.1">
    <property type="nucleotide sequence ID" value="NZ_CP081295.1"/>
</dbReference>
<evidence type="ECO:0000313" key="2">
    <source>
        <dbReference type="EMBL" id="QZD89535.1"/>
    </source>
</evidence>
<proteinExistence type="predicted"/>
<gene>
    <name evidence="2" type="ORF">K3148_12095</name>
</gene>
<keyword evidence="3" id="KW-1185">Reference proteome</keyword>
<evidence type="ECO:0000256" key="1">
    <source>
        <dbReference type="SAM" id="SignalP"/>
    </source>
</evidence>
<keyword evidence="1" id="KW-0732">Signal</keyword>
<accession>A0ABX8ZKL0</accession>
<feature type="chain" id="PRO_5045266275" evidence="1">
    <location>
        <begin position="19"/>
        <end position="111"/>
    </location>
</feature>
<reference evidence="2 3" key="1">
    <citation type="submission" date="2021-08" db="EMBL/GenBank/DDBJ databases">
        <title>Comparative Genomics Analysis of the Genus Qipengyuania Reveals Extensive Genetic Diversity and Metabolic Versatility, Including the Description of Fifteen Novel Species.</title>
        <authorList>
            <person name="Liu Y."/>
        </authorList>
    </citation>
    <scope>NUCLEOTIDE SEQUENCE [LARGE SCALE GENOMIC DNA]</scope>
    <source>
        <strain evidence="2 3">1NDH13</strain>
    </source>
</reference>
<dbReference type="Proteomes" id="UP000824281">
    <property type="component" value="Chromosome"/>
</dbReference>
<name>A0ABX8ZKL0_9SPHN</name>
<evidence type="ECO:0000313" key="3">
    <source>
        <dbReference type="Proteomes" id="UP000824281"/>
    </source>
</evidence>
<dbReference type="EMBL" id="CP081295">
    <property type="protein sequence ID" value="QZD89535.1"/>
    <property type="molecule type" value="Genomic_DNA"/>
</dbReference>
<feature type="signal peptide" evidence="1">
    <location>
        <begin position="1"/>
        <end position="18"/>
    </location>
</feature>